<evidence type="ECO:0000256" key="1">
    <source>
        <dbReference type="SAM" id="MobiDB-lite"/>
    </source>
</evidence>
<gene>
    <name evidence="2" type="ORF">FCC1311_075712</name>
</gene>
<keyword evidence="3" id="KW-1185">Reference proteome</keyword>
<evidence type="ECO:0008006" key="4">
    <source>
        <dbReference type="Google" id="ProtNLM"/>
    </source>
</evidence>
<reference evidence="2 3" key="1">
    <citation type="submission" date="2017-12" db="EMBL/GenBank/DDBJ databases">
        <title>Sequencing, de novo assembly and annotation of complete genome of a new Thraustochytrid species, strain FCC1311.</title>
        <authorList>
            <person name="Sedici K."/>
            <person name="Godart F."/>
            <person name="Aiese Cigliano R."/>
            <person name="Sanseverino W."/>
            <person name="Barakat M."/>
            <person name="Ortet P."/>
            <person name="Marechal E."/>
            <person name="Cagnac O."/>
            <person name="Amato A."/>
        </authorList>
    </citation>
    <scope>NUCLEOTIDE SEQUENCE [LARGE SCALE GENOMIC DNA]</scope>
</reference>
<accession>A0A2R5GKE0</accession>
<feature type="region of interest" description="Disordered" evidence="1">
    <location>
        <begin position="17"/>
        <end position="58"/>
    </location>
</feature>
<dbReference type="AlphaFoldDB" id="A0A2R5GKE0"/>
<dbReference type="Proteomes" id="UP000241890">
    <property type="component" value="Unassembled WGS sequence"/>
</dbReference>
<evidence type="ECO:0000313" key="2">
    <source>
        <dbReference type="EMBL" id="GBG31347.1"/>
    </source>
</evidence>
<evidence type="ECO:0000313" key="3">
    <source>
        <dbReference type="Proteomes" id="UP000241890"/>
    </source>
</evidence>
<feature type="region of interest" description="Disordered" evidence="1">
    <location>
        <begin position="74"/>
        <end position="105"/>
    </location>
</feature>
<name>A0A2R5GKE0_9STRA</name>
<dbReference type="OrthoDB" id="498809at2759"/>
<dbReference type="EMBL" id="BEYU01000095">
    <property type="protein sequence ID" value="GBG31347.1"/>
    <property type="molecule type" value="Genomic_DNA"/>
</dbReference>
<comment type="caution">
    <text evidence="2">The sequence shown here is derived from an EMBL/GenBank/DDBJ whole genome shotgun (WGS) entry which is preliminary data.</text>
</comment>
<protein>
    <recommendedName>
        <fullName evidence="4">WW domain-containing protein</fullName>
    </recommendedName>
</protein>
<feature type="region of interest" description="Disordered" evidence="1">
    <location>
        <begin position="132"/>
        <end position="154"/>
    </location>
</feature>
<proteinExistence type="predicted"/>
<feature type="compositionally biased region" description="Low complexity" evidence="1">
    <location>
        <begin position="89"/>
        <end position="103"/>
    </location>
</feature>
<organism evidence="2 3">
    <name type="scientific">Hondaea fermentalgiana</name>
    <dbReference type="NCBI Taxonomy" id="2315210"/>
    <lineage>
        <taxon>Eukaryota</taxon>
        <taxon>Sar</taxon>
        <taxon>Stramenopiles</taxon>
        <taxon>Bigyra</taxon>
        <taxon>Labyrinthulomycetes</taxon>
        <taxon>Thraustochytrida</taxon>
        <taxon>Thraustochytriidae</taxon>
        <taxon>Hondaea</taxon>
    </lineage>
</organism>
<dbReference type="InParanoid" id="A0A2R5GKE0"/>
<sequence length="154" mass="15920">MMAAPLCVGTPARLEAARGMARRRGGGKKHQEEDALATTSSAPPPATAEEDPWQPVTDKQTGLVYWWNTETNETTAVGVPKPGSEAERQLMMQQQQQVGQYQQPSLGRTMAEGAAFGVGAGMGRSLFGSFFGGGGGGDDGSGGDMGGGDGEGWV</sequence>